<protein>
    <submittedName>
        <fullName evidence="3">Sugar isomerase</fullName>
    </submittedName>
</protein>
<dbReference type="RefSeq" id="WP_099154542.1">
    <property type="nucleotide sequence ID" value="NZ_PDUD01000045.1"/>
</dbReference>
<accession>A0A2D0N1N6</accession>
<evidence type="ECO:0000313" key="4">
    <source>
        <dbReference type="Proteomes" id="UP000223913"/>
    </source>
</evidence>
<keyword evidence="1" id="KW-0677">Repeat</keyword>
<dbReference type="InterPro" id="IPR035466">
    <property type="entry name" value="GlmS/AgaS_SIS"/>
</dbReference>
<comment type="caution">
    <text evidence="3">The sequence shown here is derived from an EMBL/GenBank/DDBJ whole genome shotgun (WGS) entry which is preliminary data.</text>
</comment>
<dbReference type="CDD" id="cd05008">
    <property type="entry name" value="SIS_GlmS_GlmD_1"/>
    <property type="match status" value="1"/>
</dbReference>
<dbReference type="InterPro" id="IPR001347">
    <property type="entry name" value="SIS_dom"/>
</dbReference>
<dbReference type="PANTHER" id="PTHR32502">
    <property type="entry name" value="N-ACETYLGALACTOSAMINE PERMEASE II COMPONENT-RELATED"/>
    <property type="match status" value="1"/>
</dbReference>
<dbReference type="GO" id="GO:0009401">
    <property type="term" value="P:phosphoenolpyruvate-dependent sugar phosphotransferase system"/>
    <property type="evidence" value="ECO:0007669"/>
    <property type="project" value="TreeGrafter"/>
</dbReference>
<sequence>MSKQAAGEHTRCEIFGQPDLWQSVYQLILAQETDLQLFLTPLLQRADLQILLTGAGSSAFIGEAAQGIVQENTGIPTRAVATTDLVTYPTHYLQAHHPTLLVSFARSGNSPESAQAVILANKHCRELYHLVITCNGEGQLLKKVSFDPRNAFCLVLPDAANDKSLAMTGSFTSMLLSILLLSDFRNIRANEARVDCIIAQANRILDRRKNIRLLGEADYERVVFLGSGPMLAIARECHLKLQELTDGKIICKHDSFLGFRHGPMAVVNAKTLLVYLFSEDQHVFQYERDLAREVMRSDRIMGTVHLGRHLPGDPHERLNIDLDPGSKGLNVIPATLIGQLLGFYKSLALDLDPDNPSISGTINRVVKGVILYENRPNYTDTP</sequence>
<dbReference type="Gene3D" id="3.40.50.10490">
    <property type="entry name" value="Glucose-6-phosphate isomerase like protein, domain 1"/>
    <property type="match status" value="2"/>
</dbReference>
<dbReference type="GO" id="GO:0005886">
    <property type="term" value="C:plasma membrane"/>
    <property type="evidence" value="ECO:0007669"/>
    <property type="project" value="TreeGrafter"/>
</dbReference>
<evidence type="ECO:0000256" key="1">
    <source>
        <dbReference type="ARBA" id="ARBA00022737"/>
    </source>
</evidence>
<dbReference type="InterPro" id="IPR046348">
    <property type="entry name" value="SIS_dom_sf"/>
</dbReference>
<dbReference type="AlphaFoldDB" id="A0A2D0N1N6"/>
<dbReference type="EMBL" id="PDUD01000045">
    <property type="protein sequence ID" value="PHN02049.1"/>
    <property type="molecule type" value="Genomic_DNA"/>
</dbReference>
<dbReference type="SUPFAM" id="SSF53697">
    <property type="entry name" value="SIS domain"/>
    <property type="match status" value="1"/>
</dbReference>
<organism evidence="3 4">
    <name type="scientific">Flavilitoribacter nigricans (strain ATCC 23147 / DSM 23189 / NBRC 102662 / NCIMB 1420 / SS-2)</name>
    <name type="common">Lewinella nigricans</name>
    <dbReference type="NCBI Taxonomy" id="1122177"/>
    <lineage>
        <taxon>Bacteria</taxon>
        <taxon>Pseudomonadati</taxon>
        <taxon>Bacteroidota</taxon>
        <taxon>Saprospiria</taxon>
        <taxon>Saprospirales</taxon>
        <taxon>Lewinellaceae</taxon>
        <taxon>Flavilitoribacter</taxon>
    </lineage>
</organism>
<feature type="domain" description="SIS" evidence="2">
    <location>
        <begin position="39"/>
        <end position="192"/>
    </location>
</feature>
<dbReference type="GO" id="GO:0097367">
    <property type="term" value="F:carbohydrate derivative binding"/>
    <property type="evidence" value="ECO:0007669"/>
    <property type="project" value="InterPro"/>
</dbReference>
<name>A0A2D0N1N6_FLAN2</name>
<dbReference type="GO" id="GO:0016853">
    <property type="term" value="F:isomerase activity"/>
    <property type="evidence" value="ECO:0007669"/>
    <property type="project" value="UniProtKB-KW"/>
</dbReference>
<reference evidence="3 4" key="1">
    <citation type="submission" date="2017-10" db="EMBL/GenBank/DDBJ databases">
        <title>The draft genome sequence of Lewinella nigricans NBRC 102662.</title>
        <authorList>
            <person name="Wang K."/>
        </authorList>
    </citation>
    <scope>NUCLEOTIDE SEQUENCE [LARGE SCALE GENOMIC DNA]</scope>
    <source>
        <strain evidence="3 4">NBRC 102662</strain>
    </source>
</reference>
<keyword evidence="3" id="KW-0413">Isomerase</keyword>
<dbReference type="InterPro" id="IPR050303">
    <property type="entry name" value="GatZ_KbaZ_carbometab"/>
</dbReference>
<evidence type="ECO:0000259" key="2">
    <source>
        <dbReference type="PROSITE" id="PS51464"/>
    </source>
</evidence>
<dbReference type="OrthoDB" id="9779207at2"/>
<dbReference type="Pfam" id="PF01380">
    <property type="entry name" value="SIS"/>
    <property type="match status" value="1"/>
</dbReference>
<proteinExistence type="predicted"/>
<dbReference type="PANTHER" id="PTHR32502:SF3">
    <property type="entry name" value="D-GALACTOSAMINE-6-PHOSPHATE DEAMINASE AGAS-RELATED"/>
    <property type="match status" value="1"/>
</dbReference>
<dbReference type="Proteomes" id="UP000223913">
    <property type="component" value="Unassembled WGS sequence"/>
</dbReference>
<keyword evidence="4" id="KW-1185">Reference proteome</keyword>
<gene>
    <name evidence="3" type="ORF">CRP01_33995</name>
</gene>
<dbReference type="PROSITE" id="PS51464">
    <property type="entry name" value="SIS"/>
    <property type="match status" value="1"/>
</dbReference>
<evidence type="ECO:0000313" key="3">
    <source>
        <dbReference type="EMBL" id="PHN02049.1"/>
    </source>
</evidence>
<dbReference type="GO" id="GO:1901135">
    <property type="term" value="P:carbohydrate derivative metabolic process"/>
    <property type="evidence" value="ECO:0007669"/>
    <property type="project" value="InterPro"/>
</dbReference>